<comment type="caution">
    <text evidence="2">The sequence shown here is derived from an EMBL/GenBank/DDBJ whole genome shotgun (WGS) entry which is preliminary data.</text>
</comment>
<keyword evidence="1" id="KW-0802">TPR repeat</keyword>
<protein>
    <submittedName>
        <fullName evidence="2">Uncharacterized protein DUF4071</fullName>
    </submittedName>
</protein>
<accession>A0A2S6H906</accession>
<dbReference type="PROSITE" id="PS50005">
    <property type="entry name" value="TPR"/>
    <property type="match status" value="1"/>
</dbReference>
<dbReference type="Gene3D" id="3.40.50.450">
    <property type="match status" value="1"/>
</dbReference>
<gene>
    <name evidence="2" type="ORF">B0F87_11322</name>
</gene>
<feature type="repeat" description="TPR" evidence="1">
    <location>
        <begin position="215"/>
        <end position="248"/>
    </location>
</feature>
<name>A0A2S6H906_9GAMM</name>
<dbReference type="EMBL" id="PTIZ01000013">
    <property type="protein sequence ID" value="PPK73911.1"/>
    <property type="molecule type" value="Genomic_DNA"/>
</dbReference>
<dbReference type="InterPro" id="IPR046880">
    <property type="entry name" value="TPR-S"/>
</dbReference>
<dbReference type="Gene3D" id="1.25.40.10">
    <property type="entry name" value="Tetratricopeptide repeat domain"/>
    <property type="match status" value="1"/>
</dbReference>
<dbReference type="InterPro" id="IPR011990">
    <property type="entry name" value="TPR-like_helical_dom_sf"/>
</dbReference>
<dbReference type="AlphaFoldDB" id="A0A2S6H906"/>
<dbReference type="InterPro" id="IPR019734">
    <property type="entry name" value="TPR_rpt"/>
</dbReference>
<proteinExistence type="predicted"/>
<evidence type="ECO:0000313" key="3">
    <source>
        <dbReference type="Proteomes" id="UP000240010"/>
    </source>
</evidence>
<sequence length="656" mass="73567">MKLHAFVAMPFGQKKGPDGTDIDFNAIYENLLKPAIEAAGLEAFRADEEQAAGDIKTDMFQELLIADLVVADLTLDNPNVWYELGVRHALRSRGTVLIQGPRSTQPFDIYTDRKLNYSLQNGLPDPATLNNERTALTDMVKATLGSWHDRKISPVYQLLPNLQEPQWQNLRVGAAKQFWETHDAWVRQMELARKRGDIGGLLVLADEAPVIAFRAQAYLKAGIALRKAECFDFALEQLEKALAVEPDRLLGLQEKGVCLQRLALLGKPGHSLDRARNHYRQILETHPNDAETWALLGRIDKDAWVESWQHLNTIELRRDEAAYQEALLGQAITSYNQAFRRNPGHYYSGINALTLIYLSHDLHISPPYDEHIESMAGAVRFGAACEADPQQLYWSQATLGDLQVLIGTTDTVIRAYKDAIVHAEQDWFALNSSLTQLRLLASLGFKPETVKVGIETFERALARLQKPESKWQPRNVFLFSGHMLDAPDRTTPRFPAAKETIAAQKIAEALDKLGANSDDLALTQGACGGDILFAEACLQRGVKLKLLQPFEEPAFIQKSVLPGGEIWRERYFKIKPLAQIKAAPVELGEPPKNVNPYERCNLWLLYTALAYGIDKVQFICLWNGEGGDAPGGTAHMYQEVNEKTGQVVWLDTRKLW</sequence>
<evidence type="ECO:0000256" key="1">
    <source>
        <dbReference type="PROSITE-ProRule" id="PRU00339"/>
    </source>
</evidence>
<dbReference type="RefSeq" id="WP_104430187.1">
    <property type="nucleotide sequence ID" value="NZ_PTIZ01000013.1"/>
</dbReference>
<reference evidence="2 3" key="1">
    <citation type="submission" date="2018-02" db="EMBL/GenBank/DDBJ databases">
        <title>Subsurface microbial communities from deep shales in Ohio and West Virginia, USA.</title>
        <authorList>
            <person name="Wrighton K."/>
        </authorList>
    </citation>
    <scope>NUCLEOTIDE SEQUENCE [LARGE SCALE GENOMIC DNA]</scope>
    <source>
        <strain evidence="2 3">OWC-DMM</strain>
    </source>
</reference>
<dbReference type="Proteomes" id="UP000240010">
    <property type="component" value="Unassembled WGS sequence"/>
</dbReference>
<dbReference type="SUPFAM" id="SSF48452">
    <property type="entry name" value="TPR-like"/>
    <property type="match status" value="1"/>
</dbReference>
<organism evidence="2 3">
    <name type="scientific">Methylobacter tundripaludum</name>
    <dbReference type="NCBI Taxonomy" id="173365"/>
    <lineage>
        <taxon>Bacteria</taxon>
        <taxon>Pseudomonadati</taxon>
        <taxon>Pseudomonadota</taxon>
        <taxon>Gammaproteobacteria</taxon>
        <taxon>Methylococcales</taxon>
        <taxon>Methylococcaceae</taxon>
        <taxon>Methylobacter</taxon>
    </lineage>
</organism>
<dbReference type="Pfam" id="PF20308">
    <property type="entry name" value="TPR-S"/>
    <property type="match status" value="1"/>
</dbReference>
<evidence type="ECO:0000313" key="2">
    <source>
        <dbReference type="EMBL" id="PPK73911.1"/>
    </source>
</evidence>